<evidence type="ECO:0000256" key="1">
    <source>
        <dbReference type="SAM" id="MobiDB-lite"/>
    </source>
</evidence>
<reference evidence="2" key="1">
    <citation type="journal article" date="2014" name="Genome Announc.">
        <title>Draft genome sequence of Rhodosporidium toruloides CECT1137, an oleaginous yeast of biotechnological interest.</title>
        <authorList>
            <person name="Morin N."/>
            <person name="Calcas X."/>
            <person name="Devillers H."/>
            <person name="Durrens P."/>
            <person name="Sherman D.J."/>
            <person name="Nicaud J.-M."/>
            <person name="Neuveglise C."/>
        </authorList>
    </citation>
    <scope>NUCLEOTIDE SEQUENCE</scope>
    <source>
        <strain evidence="2">CECT1137</strain>
    </source>
</reference>
<protein>
    <submittedName>
        <fullName evidence="2">RHTO0S09e07976g1_1</fullName>
    </submittedName>
</protein>
<feature type="region of interest" description="Disordered" evidence="1">
    <location>
        <begin position="54"/>
        <end position="74"/>
    </location>
</feature>
<accession>A0A061BA11</accession>
<sequence>MADSPSSPLSAGCPGSTHRPAANKHAEAGLAALPLLFLTRYPCTTPTAMSYPQPPPNAYYGPPQGGPPQGFYGQAQTMYPQQQPMVIVQEKRDDDGCCDGCCGGCCKCCGVCCGGCLACCALEALCD</sequence>
<proteinExistence type="predicted"/>
<dbReference type="EMBL" id="LK052944">
    <property type="protein sequence ID" value="CDR44721.1"/>
    <property type="molecule type" value="Genomic_DNA"/>
</dbReference>
<evidence type="ECO:0000313" key="2">
    <source>
        <dbReference type="EMBL" id="CDR44721.1"/>
    </source>
</evidence>
<organism evidence="2">
    <name type="scientific">Rhodotorula toruloides</name>
    <name type="common">Yeast</name>
    <name type="synonym">Rhodosporidium toruloides</name>
    <dbReference type="NCBI Taxonomy" id="5286"/>
    <lineage>
        <taxon>Eukaryota</taxon>
        <taxon>Fungi</taxon>
        <taxon>Dikarya</taxon>
        <taxon>Basidiomycota</taxon>
        <taxon>Pucciniomycotina</taxon>
        <taxon>Microbotryomycetes</taxon>
        <taxon>Sporidiobolales</taxon>
        <taxon>Sporidiobolaceae</taxon>
        <taxon>Rhodotorula</taxon>
    </lineage>
</organism>
<dbReference type="AlphaFoldDB" id="A0A061BA11"/>
<name>A0A061BA11_RHOTO</name>
<gene>
    <name evidence="2" type="ORF">RHTO0S_09e07976g</name>
</gene>
<feature type="region of interest" description="Disordered" evidence="1">
    <location>
        <begin position="1"/>
        <end position="21"/>
    </location>
</feature>